<protein>
    <submittedName>
        <fullName evidence="1">O-methyltransferase</fullName>
    </submittedName>
</protein>
<evidence type="ECO:0000313" key="1">
    <source>
        <dbReference type="EMBL" id="MFD1720296.1"/>
    </source>
</evidence>
<dbReference type="RefSeq" id="WP_377931498.1">
    <property type="nucleotide sequence ID" value="NZ_JBHUEA010000002.1"/>
</dbReference>
<name>A0ABW4LDQ2_9MICO</name>
<organism evidence="1 2">
    <name type="scientific">Amnibacterium endophyticum</name>
    <dbReference type="NCBI Taxonomy" id="2109337"/>
    <lineage>
        <taxon>Bacteria</taxon>
        <taxon>Bacillati</taxon>
        <taxon>Actinomycetota</taxon>
        <taxon>Actinomycetes</taxon>
        <taxon>Micrococcales</taxon>
        <taxon>Microbacteriaceae</taxon>
        <taxon>Amnibacterium</taxon>
    </lineage>
</organism>
<proteinExistence type="predicted"/>
<keyword evidence="2" id="KW-1185">Reference proteome</keyword>
<dbReference type="Pfam" id="PF20553">
    <property type="entry name" value="Methyltransf_35"/>
    <property type="match status" value="1"/>
</dbReference>
<gene>
    <name evidence="1" type="ORF">ACFSBI_01940</name>
</gene>
<dbReference type="Proteomes" id="UP001597347">
    <property type="component" value="Unassembled WGS sequence"/>
</dbReference>
<evidence type="ECO:0000313" key="2">
    <source>
        <dbReference type="Proteomes" id="UP001597347"/>
    </source>
</evidence>
<dbReference type="InterPro" id="IPR046788">
    <property type="entry name" value="Methyltransf_35"/>
</dbReference>
<accession>A0ABW4LDQ2</accession>
<comment type="caution">
    <text evidence="1">The sequence shown here is derived from an EMBL/GenBank/DDBJ whole genome shotgun (WGS) entry which is preliminary data.</text>
</comment>
<reference evidence="2" key="1">
    <citation type="journal article" date="2019" name="Int. J. Syst. Evol. Microbiol.">
        <title>The Global Catalogue of Microorganisms (GCM) 10K type strain sequencing project: providing services to taxonomists for standard genome sequencing and annotation.</title>
        <authorList>
            <consortium name="The Broad Institute Genomics Platform"/>
            <consortium name="The Broad Institute Genome Sequencing Center for Infectious Disease"/>
            <person name="Wu L."/>
            <person name="Ma J."/>
        </authorList>
    </citation>
    <scope>NUCLEOTIDE SEQUENCE [LARGE SCALE GENOMIC DNA]</scope>
    <source>
        <strain evidence="2">CGMCC 1.12471</strain>
    </source>
</reference>
<sequence>MAMLYSDRSAKTVQRRMIVDACRRLTAIAPTIEYQYVGFGGLEYNDFIDMHLALGLETMTSIERDTMLTHRVEFNRPYAGIEVKMGEARDMLSTLHWDRRAITWLDYTDPLDRNILRDVDYVIRAAPPGSVTIVTTQADLRGKSAPERLATIRERLDDLCPPDLAPKDTNGWGIAAAEREALQTLANSVCREAHDGPFRQLFNFNYADNARMLTWGGITASPALEEAITRCRFDDLPFIREGAQPLLVRVPDLTTREWLHLERETAGGHALPNVPPGIQAQAVEDFERVYRWR</sequence>
<dbReference type="EMBL" id="JBHUEA010000002">
    <property type="protein sequence ID" value="MFD1720296.1"/>
    <property type="molecule type" value="Genomic_DNA"/>
</dbReference>